<reference evidence="4 5" key="1">
    <citation type="submission" date="2019-06" db="EMBL/GenBank/DDBJ databases">
        <title>Genomic Encyclopedia of Type Strains, Phase IV (KMG-V): Genome sequencing to study the core and pangenomes of soil and plant-associated prokaryotes.</title>
        <authorList>
            <person name="Whitman W."/>
        </authorList>
    </citation>
    <scope>NUCLEOTIDE SEQUENCE [LARGE SCALE GENOMIC DNA]</scope>
    <source>
        <strain evidence="4 5">BR 11622</strain>
    </source>
</reference>
<evidence type="ECO:0000256" key="1">
    <source>
        <dbReference type="ARBA" id="ARBA00004167"/>
    </source>
</evidence>
<gene>
    <name evidence="4" type="ORF">FBZ90_12232</name>
</gene>
<dbReference type="Pfam" id="PF13704">
    <property type="entry name" value="Glyco_tranf_2_4"/>
    <property type="match status" value="1"/>
</dbReference>
<dbReference type="EMBL" id="VITR01000022">
    <property type="protein sequence ID" value="TWB35140.1"/>
    <property type="molecule type" value="Genomic_DNA"/>
</dbReference>
<organism evidence="4 5">
    <name type="scientific">Nitrospirillum amazonense</name>
    <dbReference type="NCBI Taxonomy" id="28077"/>
    <lineage>
        <taxon>Bacteria</taxon>
        <taxon>Pseudomonadati</taxon>
        <taxon>Pseudomonadota</taxon>
        <taxon>Alphaproteobacteria</taxon>
        <taxon>Rhodospirillales</taxon>
        <taxon>Azospirillaceae</taxon>
        <taxon>Nitrospirillum</taxon>
    </lineage>
</organism>
<keyword evidence="2" id="KW-0812">Transmembrane</keyword>
<accession>A0A560GNN9</accession>
<dbReference type="SUPFAM" id="SSF53448">
    <property type="entry name" value="Nucleotide-diphospho-sugar transferases"/>
    <property type="match status" value="1"/>
</dbReference>
<dbReference type="OrthoDB" id="118340at2"/>
<dbReference type="AlphaFoldDB" id="A0A560GNN9"/>
<proteinExistence type="predicted"/>
<evidence type="ECO:0000313" key="5">
    <source>
        <dbReference type="Proteomes" id="UP000315751"/>
    </source>
</evidence>
<evidence type="ECO:0000313" key="4">
    <source>
        <dbReference type="EMBL" id="TWB35140.1"/>
    </source>
</evidence>
<sequence length="331" mass="37444">MEEIEFLAGWEQCVGHVEINNPAVRLPRVSICAIVKNEGDFLLEWVAYYRLMGVDRFVIYDNGSTDGTRLLLDRIAACAGITVVDWPSAAGHATLLFPEARDVVMSLPNPQDFDWWGNTTLGPQLRAYNHFLTYFGAETDWALFIDADEFVVSREGLSLPALAANYGAAPGVGAVAVNWRYFGSSGQLEPDGRLVTERFTRCAPARHNGHVHMKTLARTAAVDRMLIHSGRLREGWRYVDDLGAAVELRDHAFTPDISHARLYIHHYSVKSRWEFERKRARGRAPYPDHHPHKHEGLDDAYFRRQDLNDEEDVTLLRHVPAVKAEMARLLG</sequence>
<evidence type="ECO:0000256" key="3">
    <source>
        <dbReference type="ARBA" id="ARBA00022989"/>
    </source>
</evidence>
<dbReference type="PANTHER" id="PTHR21461:SF69">
    <property type="entry name" value="GLYCOSYLTRANSFERASE FAMILY 92 PROTEIN"/>
    <property type="match status" value="1"/>
</dbReference>
<protein>
    <submittedName>
        <fullName evidence="4">Glycosyl transferase family 2</fullName>
    </submittedName>
</protein>
<dbReference type="PANTHER" id="PTHR21461">
    <property type="entry name" value="GLYCOSYLTRANSFERASE FAMILY 92 PROTEIN"/>
    <property type="match status" value="1"/>
</dbReference>
<keyword evidence="4" id="KW-0808">Transferase</keyword>
<dbReference type="Gene3D" id="3.90.550.10">
    <property type="entry name" value="Spore Coat Polysaccharide Biosynthesis Protein SpsA, Chain A"/>
    <property type="match status" value="1"/>
</dbReference>
<comment type="subcellular location">
    <subcellularLocation>
        <location evidence="1">Membrane</location>
        <topology evidence="1">Single-pass membrane protein</topology>
    </subcellularLocation>
</comment>
<dbReference type="GO" id="GO:0016757">
    <property type="term" value="F:glycosyltransferase activity"/>
    <property type="evidence" value="ECO:0007669"/>
    <property type="project" value="TreeGrafter"/>
</dbReference>
<evidence type="ECO:0000256" key="2">
    <source>
        <dbReference type="ARBA" id="ARBA00022692"/>
    </source>
</evidence>
<keyword evidence="5" id="KW-1185">Reference proteome</keyword>
<comment type="caution">
    <text evidence="4">The sequence shown here is derived from an EMBL/GenBank/DDBJ whole genome shotgun (WGS) entry which is preliminary data.</text>
</comment>
<keyword evidence="3" id="KW-1133">Transmembrane helix</keyword>
<keyword evidence="3" id="KW-0472">Membrane</keyword>
<name>A0A560GNN9_9PROT</name>
<dbReference type="InterPro" id="IPR029044">
    <property type="entry name" value="Nucleotide-diphossugar_trans"/>
</dbReference>
<dbReference type="Proteomes" id="UP000315751">
    <property type="component" value="Unassembled WGS sequence"/>
</dbReference>
<dbReference type="GO" id="GO:0016020">
    <property type="term" value="C:membrane"/>
    <property type="evidence" value="ECO:0007669"/>
    <property type="project" value="UniProtKB-SubCell"/>
</dbReference>
<dbReference type="GO" id="GO:0005737">
    <property type="term" value="C:cytoplasm"/>
    <property type="evidence" value="ECO:0007669"/>
    <property type="project" value="TreeGrafter"/>
</dbReference>